<keyword evidence="1" id="KW-0812">Transmembrane</keyword>
<name>A0AAQ3MMC2_VIGMU</name>
<dbReference type="AlphaFoldDB" id="A0AAQ3MMC2"/>
<keyword evidence="1" id="KW-0472">Membrane</keyword>
<dbReference type="Proteomes" id="UP001374535">
    <property type="component" value="Chromosome 10"/>
</dbReference>
<protein>
    <recommendedName>
        <fullName evidence="4">GAG-pre-integrase domain-containing protein</fullName>
    </recommendedName>
</protein>
<evidence type="ECO:0008006" key="4">
    <source>
        <dbReference type="Google" id="ProtNLM"/>
    </source>
</evidence>
<keyword evidence="3" id="KW-1185">Reference proteome</keyword>
<proteinExistence type="predicted"/>
<sequence>MSREDLVLLVIWLVALVCVFMCLFMCICLRPRNRDVKKSRDIESGAASSTSLPETRAGIIAPPVTTFQEDQTNESQNLCSICKKQFSSGQLANDGYTTVFHGDNWKISKGAMTIARGRKSGTLYKTEGACHLIAVAMNENPNLWHRRLGHMKIPVIETPQSEDSCENNDNEELDAPELSIPAPVLRRSSRPHVPNRKYLNYILLTDEGEPENYEEACQMTDATLVDETCSCKDSRVAFRKIVNLQDFY</sequence>
<keyword evidence="1" id="KW-1133">Transmembrane helix</keyword>
<gene>
    <name evidence="2" type="ORF">V8G54_032117</name>
</gene>
<evidence type="ECO:0000256" key="1">
    <source>
        <dbReference type="SAM" id="Phobius"/>
    </source>
</evidence>
<organism evidence="2 3">
    <name type="scientific">Vigna mungo</name>
    <name type="common">Black gram</name>
    <name type="synonym">Phaseolus mungo</name>
    <dbReference type="NCBI Taxonomy" id="3915"/>
    <lineage>
        <taxon>Eukaryota</taxon>
        <taxon>Viridiplantae</taxon>
        <taxon>Streptophyta</taxon>
        <taxon>Embryophyta</taxon>
        <taxon>Tracheophyta</taxon>
        <taxon>Spermatophyta</taxon>
        <taxon>Magnoliopsida</taxon>
        <taxon>eudicotyledons</taxon>
        <taxon>Gunneridae</taxon>
        <taxon>Pentapetalae</taxon>
        <taxon>rosids</taxon>
        <taxon>fabids</taxon>
        <taxon>Fabales</taxon>
        <taxon>Fabaceae</taxon>
        <taxon>Papilionoideae</taxon>
        <taxon>50 kb inversion clade</taxon>
        <taxon>NPAAA clade</taxon>
        <taxon>indigoferoid/millettioid clade</taxon>
        <taxon>Phaseoleae</taxon>
        <taxon>Vigna</taxon>
    </lineage>
</organism>
<dbReference type="EMBL" id="CP144691">
    <property type="protein sequence ID" value="WVY93029.1"/>
    <property type="molecule type" value="Genomic_DNA"/>
</dbReference>
<feature type="transmembrane region" description="Helical" evidence="1">
    <location>
        <begin position="6"/>
        <end position="29"/>
    </location>
</feature>
<reference evidence="2 3" key="1">
    <citation type="journal article" date="2023" name="Life. Sci Alliance">
        <title>Evolutionary insights into 3D genome organization and epigenetic landscape of Vigna mungo.</title>
        <authorList>
            <person name="Junaid A."/>
            <person name="Singh B."/>
            <person name="Bhatia S."/>
        </authorList>
    </citation>
    <scope>NUCLEOTIDE SEQUENCE [LARGE SCALE GENOMIC DNA]</scope>
    <source>
        <strain evidence="2">Urdbean</strain>
    </source>
</reference>
<evidence type="ECO:0000313" key="2">
    <source>
        <dbReference type="EMBL" id="WVY93029.1"/>
    </source>
</evidence>
<evidence type="ECO:0000313" key="3">
    <source>
        <dbReference type="Proteomes" id="UP001374535"/>
    </source>
</evidence>
<accession>A0AAQ3MMC2</accession>